<name>A0A818TMB9_9BILA</name>
<comment type="caution">
    <text evidence="3">The sequence shown here is derived from an EMBL/GenBank/DDBJ whole genome shotgun (WGS) entry which is preliminary data.</text>
</comment>
<dbReference type="GO" id="GO:0008887">
    <property type="term" value="F:glycerate kinase activity"/>
    <property type="evidence" value="ECO:0007669"/>
    <property type="project" value="InterPro"/>
</dbReference>
<gene>
    <name evidence="2" type="ORF">JYZ213_LOCUS26311</name>
    <name evidence="3" type="ORF">OXD698_LOCUS11119</name>
</gene>
<dbReference type="EMBL" id="CAJNOG010000348">
    <property type="protein sequence ID" value="CAF1190489.1"/>
    <property type="molecule type" value="Genomic_DNA"/>
</dbReference>
<dbReference type="PANTHER" id="PTHR12227:SF0">
    <property type="entry name" value="GLYCERATE KINASE"/>
    <property type="match status" value="1"/>
</dbReference>
<accession>A0A818TMB9</accession>
<dbReference type="Pfam" id="PF13660">
    <property type="entry name" value="DUF4147"/>
    <property type="match status" value="1"/>
</dbReference>
<proteinExistence type="predicted"/>
<evidence type="ECO:0000313" key="4">
    <source>
        <dbReference type="Proteomes" id="UP000663844"/>
    </source>
</evidence>
<organism evidence="3 4">
    <name type="scientific">Adineta steineri</name>
    <dbReference type="NCBI Taxonomy" id="433720"/>
    <lineage>
        <taxon>Eukaryota</taxon>
        <taxon>Metazoa</taxon>
        <taxon>Spiralia</taxon>
        <taxon>Gnathifera</taxon>
        <taxon>Rotifera</taxon>
        <taxon>Eurotatoria</taxon>
        <taxon>Bdelloidea</taxon>
        <taxon>Adinetida</taxon>
        <taxon>Adinetidae</taxon>
        <taxon>Adineta</taxon>
    </lineage>
</organism>
<dbReference type="Proteomes" id="UP000663845">
    <property type="component" value="Unassembled WGS sequence"/>
</dbReference>
<reference evidence="3" key="1">
    <citation type="submission" date="2021-02" db="EMBL/GenBank/DDBJ databases">
        <authorList>
            <person name="Nowell W R."/>
        </authorList>
    </citation>
    <scope>NUCLEOTIDE SEQUENCE</scope>
</reference>
<evidence type="ECO:0000313" key="2">
    <source>
        <dbReference type="EMBL" id="CAF1190489.1"/>
    </source>
</evidence>
<dbReference type="InterPro" id="IPR025286">
    <property type="entry name" value="MOFRL_assoc_dom"/>
</dbReference>
<evidence type="ECO:0000259" key="1">
    <source>
        <dbReference type="Pfam" id="PF13660"/>
    </source>
</evidence>
<dbReference type="Gene3D" id="3.40.50.10180">
    <property type="entry name" value="Glycerate kinase, MOFRL-like N-terminal domain"/>
    <property type="match status" value="1"/>
</dbReference>
<dbReference type="GO" id="GO:0005737">
    <property type="term" value="C:cytoplasm"/>
    <property type="evidence" value="ECO:0007669"/>
    <property type="project" value="TreeGrafter"/>
</dbReference>
<dbReference type="EMBL" id="CAJOAZ010000615">
    <property type="protein sequence ID" value="CAF3683988.1"/>
    <property type="molecule type" value="Genomic_DNA"/>
</dbReference>
<dbReference type="Proteomes" id="UP000663844">
    <property type="component" value="Unassembled WGS sequence"/>
</dbReference>
<dbReference type="InterPro" id="IPR038614">
    <property type="entry name" value="GK_N_sf"/>
</dbReference>
<dbReference type="PANTHER" id="PTHR12227">
    <property type="entry name" value="GLYCERATE KINASE"/>
    <property type="match status" value="1"/>
</dbReference>
<dbReference type="InterPro" id="IPR039760">
    <property type="entry name" value="MOFRL_protein"/>
</dbReference>
<dbReference type="SUPFAM" id="SSF82544">
    <property type="entry name" value="GckA/TtuD-like"/>
    <property type="match status" value="1"/>
</dbReference>
<evidence type="ECO:0000313" key="3">
    <source>
        <dbReference type="EMBL" id="CAF3683988.1"/>
    </source>
</evidence>
<sequence>MKSDILKLFRAAIGAVDPYICVKNHLAFNNNHLNDGKSGLYIEDNYVALNHNLYVAAFGKAALGMCRAVNELCHEHIIKGIASVPVDDIYPSWKCSFDVYEGAQNNLPDDAAMQTAQRIQTMISTTMCADDILLVLISGRVLYTRQKNDLLFLLLF</sequence>
<feature type="domain" description="MOFRL-associated" evidence="1">
    <location>
        <begin position="5"/>
        <end position="139"/>
    </location>
</feature>
<dbReference type="AlphaFoldDB" id="A0A818TMB9"/>
<protein>
    <recommendedName>
        <fullName evidence="1">MOFRL-associated domain-containing protein</fullName>
    </recommendedName>
</protein>